<organism evidence="2 3">
    <name type="scientific">Neisseria gonorrhoeae (strain NCCP11945)</name>
    <dbReference type="NCBI Taxonomy" id="521006"/>
    <lineage>
        <taxon>Bacteria</taxon>
        <taxon>Pseudomonadati</taxon>
        <taxon>Pseudomonadota</taxon>
        <taxon>Betaproteobacteria</taxon>
        <taxon>Neisseriales</taxon>
        <taxon>Neisseriaceae</taxon>
        <taxon>Neisseria</taxon>
    </lineage>
</organism>
<sequence>MPMPSERYVKARKSGTINTSSNRFRRHTEPPQCRLKPSV</sequence>
<gene>
    <name evidence="2" type="ordered locus">NGK_0293</name>
</gene>
<reference evidence="2 3" key="1">
    <citation type="journal article" date="2008" name="J. Bacteriol.">
        <title>Complete genome sequence of Neisseria gonorrhoeae NCCP11945.</title>
        <authorList>
            <person name="Chung G.T."/>
            <person name="Yoo J.S."/>
            <person name="Oh H.B."/>
            <person name="Lee Y.S."/>
            <person name="Cha S.H."/>
            <person name="Kim S.J."/>
            <person name="Yoo C.K."/>
        </authorList>
    </citation>
    <scope>NUCLEOTIDE SEQUENCE [LARGE SCALE GENOMIC DNA]</scope>
    <source>
        <strain evidence="2 3">NCCP11945</strain>
    </source>
</reference>
<evidence type="ECO:0000313" key="2">
    <source>
        <dbReference type="EMBL" id="ACF28987.1"/>
    </source>
</evidence>
<protein>
    <submittedName>
        <fullName evidence="2">Sensor protein</fullName>
    </submittedName>
</protein>
<feature type="region of interest" description="Disordered" evidence="1">
    <location>
        <begin position="1"/>
        <end position="39"/>
    </location>
</feature>
<dbReference type="AlphaFoldDB" id="B4RJ32"/>
<evidence type="ECO:0000313" key="3">
    <source>
        <dbReference type="Proteomes" id="UP000002564"/>
    </source>
</evidence>
<dbReference type="Proteomes" id="UP000002564">
    <property type="component" value="Chromosome"/>
</dbReference>
<dbReference type="KEGG" id="ngk:NGK_0293"/>
<dbReference type="HOGENOM" id="CLU_3313213_0_0_4"/>
<accession>B4RJ32</accession>
<evidence type="ECO:0000256" key="1">
    <source>
        <dbReference type="SAM" id="MobiDB-lite"/>
    </source>
</evidence>
<name>B4RJ32_NEIG2</name>
<dbReference type="EMBL" id="CP001050">
    <property type="protein sequence ID" value="ACF28987.1"/>
    <property type="molecule type" value="Genomic_DNA"/>
</dbReference>
<proteinExistence type="predicted"/>